<dbReference type="PANTHER" id="PTHR47926:SF347">
    <property type="entry name" value="PENTATRICOPEPTIDE REPEAT-CONTAINING PROTEIN"/>
    <property type="match status" value="1"/>
</dbReference>
<dbReference type="Proteomes" id="UP001415857">
    <property type="component" value="Unassembled WGS sequence"/>
</dbReference>
<evidence type="ECO:0000256" key="2">
    <source>
        <dbReference type="PROSITE-ProRule" id="PRU00708"/>
    </source>
</evidence>
<keyword evidence="3" id="KW-0472">Membrane</keyword>
<dbReference type="InterPro" id="IPR002885">
    <property type="entry name" value="PPR_rpt"/>
</dbReference>
<dbReference type="FunFam" id="1.25.40.10:FF:000285">
    <property type="entry name" value="Pentatricopeptide repeat-containing protein, chloroplastic"/>
    <property type="match status" value="1"/>
</dbReference>
<dbReference type="PANTHER" id="PTHR47926">
    <property type="entry name" value="PENTATRICOPEPTIDE REPEAT-CONTAINING PROTEIN"/>
    <property type="match status" value="1"/>
</dbReference>
<dbReference type="GO" id="GO:0003723">
    <property type="term" value="F:RNA binding"/>
    <property type="evidence" value="ECO:0007669"/>
    <property type="project" value="InterPro"/>
</dbReference>
<dbReference type="Pfam" id="PF13041">
    <property type="entry name" value="PPR_2"/>
    <property type="match status" value="1"/>
</dbReference>
<evidence type="ECO:0000256" key="1">
    <source>
        <dbReference type="ARBA" id="ARBA00022737"/>
    </source>
</evidence>
<keyword evidence="3" id="KW-1133">Transmembrane helix</keyword>
<evidence type="ECO:0000313" key="5">
    <source>
        <dbReference type="Proteomes" id="UP001415857"/>
    </source>
</evidence>
<evidence type="ECO:0000313" key="4">
    <source>
        <dbReference type="EMBL" id="KAK9270722.1"/>
    </source>
</evidence>
<dbReference type="InterPro" id="IPR011990">
    <property type="entry name" value="TPR-like_helical_dom_sf"/>
</dbReference>
<dbReference type="Pfam" id="PF20431">
    <property type="entry name" value="E_motif"/>
    <property type="match status" value="1"/>
</dbReference>
<protein>
    <recommendedName>
        <fullName evidence="6">Pentatricopeptide repeat-containing protein</fullName>
    </recommendedName>
</protein>
<reference evidence="4 5" key="1">
    <citation type="journal article" date="2024" name="Plant J.">
        <title>Genome sequences and population genomics reveal climatic adaptation and genomic divergence between two closely related sweetgum species.</title>
        <authorList>
            <person name="Xu W.Q."/>
            <person name="Ren C.Q."/>
            <person name="Zhang X.Y."/>
            <person name="Comes H.P."/>
            <person name="Liu X.H."/>
            <person name="Li Y.G."/>
            <person name="Kettle C.J."/>
            <person name="Jalonen R."/>
            <person name="Gaisberger H."/>
            <person name="Ma Y.Z."/>
            <person name="Qiu Y.X."/>
        </authorList>
    </citation>
    <scope>NUCLEOTIDE SEQUENCE [LARGE SCALE GENOMIC DNA]</scope>
    <source>
        <strain evidence="4">Hangzhou</strain>
    </source>
</reference>
<dbReference type="GO" id="GO:0009451">
    <property type="term" value="P:RNA modification"/>
    <property type="evidence" value="ECO:0007669"/>
    <property type="project" value="InterPro"/>
</dbReference>
<accession>A0AAP0NCI0</accession>
<gene>
    <name evidence="4" type="ORF">L1049_026305</name>
</gene>
<name>A0AAP0NCI0_LIQFO</name>
<dbReference type="Gene3D" id="1.25.40.10">
    <property type="entry name" value="Tetratricopeptide repeat domain"/>
    <property type="match status" value="3"/>
</dbReference>
<sequence>MHRQGLKLDGYTFPCALKACGCLGLLVMGKQTHGYVVKYGFESCQFTVSALVDMYASCNELEEAVKLFDQYSRCRASGHDSLVVWNSMLSGYVVNEHNIAAINLVSQIHSSGAHIDSYTFSSALKVCINLHNLRLGLQVHGLVVTSGYELDYIVGSILIDLYAKHGNINHALGLFHRLAKKDIIAWSGLIAGCVKLGFNLLAFLLFRDMVNLDLKVDQFIIPSVLKACSSLVGLRSGKQVHAFCLKKGLESEGVTMTSLIDMYSKCGEIEDGIDLFNNTSERDFVCWTGIIVGCGKNGRAAEAIRFFQEMIQSGLKPNEITFLGVLSACRHGGLVHEAWTIFKSMKTEHGLEPQLEHYYCMIDLLAQVGCFEEAEKLIADMPFEPNEIIWGSLLGACGTHKNTELIAFITECLLATSPEDPSIFVALSNVYAAVGMWDDSSKLRKAIKEVGMKEAGKSWIEITT</sequence>
<organism evidence="4 5">
    <name type="scientific">Liquidambar formosana</name>
    <name type="common">Formosan gum</name>
    <dbReference type="NCBI Taxonomy" id="63359"/>
    <lineage>
        <taxon>Eukaryota</taxon>
        <taxon>Viridiplantae</taxon>
        <taxon>Streptophyta</taxon>
        <taxon>Embryophyta</taxon>
        <taxon>Tracheophyta</taxon>
        <taxon>Spermatophyta</taxon>
        <taxon>Magnoliopsida</taxon>
        <taxon>eudicotyledons</taxon>
        <taxon>Gunneridae</taxon>
        <taxon>Pentapetalae</taxon>
        <taxon>Saxifragales</taxon>
        <taxon>Altingiaceae</taxon>
        <taxon>Liquidambar</taxon>
    </lineage>
</organism>
<dbReference type="InterPro" id="IPR046960">
    <property type="entry name" value="PPR_At4g14850-like_plant"/>
</dbReference>
<dbReference type="FunFam" id="1.25.40.10:FF:000243">
    <property type="entry name" value="Pentatricopeptide repeat-containing protein chloroplastic"/>
    <property type="match status" value="1"/>
</dbReference>
<comment type="caution">
    <text evidence="4">The sequence shown here is derived from an EMBL/GenBank/DDBJ whole genome shotgun (WGS) entry which is preliminary data.</text>
</comment>
<dbReference type="FunFam" id="1.25.40.10:FF:001587">
    <property type="entry name" value="Pentatricopeptide repeat-containing protein At2g04860"/>
    <property type="match status" value="1"/>
</dbReference>
<proteinExistence type="predicted"/>
<dbReference type="InterPro" id="IPR046848">
    <property type="entry name" value="E_motif"/>
</dbReference>
<keyword evidence="3" id="KW-0812">Transmembrane</keyword>
<dbReference type="PROSITE" id="PS51375">
    <property type="entry name" value="PPR"/>
    <property type="match status" value="1"/>
</dbReference>
<keyword evidence="5" id="KW-1185">Reference proteome</keyword>
<evidence type="ECO:0000256" key="3">
    <source>
        <dbReference type="SAM" id="Phobius"/>
    </source>
</evidence>
<feature type="repeat" description="PPR" evidence="2">
    <location>
        <begin position="283"/>
        <end position="317"/>
    </location>
</feature>
<feature type="transmembrane region" description="Helical" evidence="3">
    <location>
        <begin position="183"/>
        <end position="206"/>
    </location>
</feature>
<dbReference type="Pfam" id="PF01535">
    <property type="entry name" value="PPR"/>
    <property type="match status" value="6"/>
</dbReference>
<evidence type="ECO:0008006" key="6">
    <source>
        <dbReference type="Google" id="ProtNLM"/>
    </source>
</evidence>
<dbReference type="NCBIfam" id="TIGR00756">
    <property type="entry name" value="PPR"/>
    <property type="match status" value="3"/>
</dbReference>
<keyword evidence="1" id="KW-0677">Repeat</keyword>
<dbReference type="EMBL" id="JBBPBK010000014">
    <property type="protein sequence ID" value="KAK9270722.1"/>
    <property type="molecule type" value="Genomic_DNA"/>
</dbReference>
<dbReference type="FunFam" id="1.25.40.10:FF:002091">
    <property type="entry name" value="Pentatricopeptide repeat-containing protein At4g08210"/>
    <property type="match status" value="1"/>
</dbReference>
<dbReference type="AlphaFoldDB" id="A0AAP0NCI0"/>